<dbReference type="EMBL" id="BAAABW010000004">
    <property type="protein sequence ID" value="GAA0335948.1"/>
    <property type="molecule type" value="Genomic_DNA"/>
</dbReference>
<name>A0ABN0WG86_9ACTN</name>
<evidence type="ECO:0000256" key="1">
    <source>
        <dbReference type="SAM" id="MobiDB-lite"/>
    </source>
</evidence>
<accession>A0ABN0WG86</accession>
<keyword evidence="3" id="KW-1185">Reference proteome</keyword>
<proteinExistence type="predicted"/>
<reference evidence="2 3" key="1">
    <citation type="journal article" date="2019" name="Int. J. Syst. Evol. Microbiol.">
        <title>The Global Catalogue of Microorganisms (GCM) 10K type strain sequencing project: providing services to taxonomists for standard genome sequencing and annotation.</title>
        <authorList>
            <consortium name="The Broad Institute Genomics Platform"/>
            <consortium name="The Broad Institute Genome Sequencing Center for Infectious Disease"/>
            <person name="Wu L."/>
            <person name="Ma J."/>
        </authorList>
    </citation>
    <scope>NUCLEOTIDE SEQUENCE [LARGE SCALE GENOMIC DNA]</scope>
    <source>
        <strain evidence="2 3">JCM 4565</strain>
    </source>
</reference>
<sequence length="42" mass="4574">MGKHDKNDGGDEPDMLPGQPWQPDQEPTTDGSSPEGDGEHRK</sequence>
<dbReference type="RefSeq" id="WP_344116377.1">
    <property type="nucleotide sequence ID" value="NZ_BAAABW010000004.1"/>
</dbReference>
<dbReference type="Proteomes" id="UP001500063">
    <property type="component" value="Unassembled WGS sequence"/>
</dbReference>
<evidence type="ECO:0000313" key="3">
    <source>
        <dbReference type="Proteomes" id="UP001500063"/>
    </source>
</evidence>
<evidence type="ECO:0000313" key="2">
    <source>
        <dbReference type="EMBL" id="GAA0335948.1"/>
    </source>
</evidence>
<gene>
    <name evidence="2" type="ORF">GCM10010319_09970</name>
</gene>
<protein>
    <submittedName>
        <fullName evidence="2">Uncharacterized protein</fullName>
    </submittedName>
</protein>
<feature type="region of interest" description="Disordered" evidence="1">
    <location>
        <begin position="1"/>
        <end position="42"/>
    </location>
</feature>
<comment type="caution">
    <text evidence="2">The sequence shown here is derived from an EMBL/GenBank/DDBJ whole genome shotgun (WGS) entry which is preliminary data.</text>
</comment>
<organism evidence="2 3">
    <name type="scientific">Streptomyces blastmyceticus</name>
    <dbReference type="NCBI Taxonomy" id="68180"/>
    <lineage>
        <taxon>Bacteria</taxon>
        <taxon>Bacillati</taxon>
        <taxon>Actinomycetota</taxon>
        <taxon>Actinomycetes</taxon>
        <taxon>Kitasatosporales</taxon>
        <taxon>Streptomycetaceae</taxon>
        <taxon>Streptomyces</taxon>
    </lineage>
</organism>